<dbReference type="RefSeq" id="WP_253751934.1">
    <property type="nucleotide sequence ID" value="NZ_JAMZDZ010000001.1"/>
</dbReference>
<sequence>MEVDDREFSRVAAGRRQAEAWRNGLIVLTAVLGAAFIVRGRDDVVHLAWWLQWWVAFLLVVAFASLIRAVFLAYGAASGESDRLGRDIDATKRWTIAGLFMIAMALLVVWLSPVAETARPLMKVEYDAGTSCGPVSFAHDGYLVVTAPYVVGPGSVVDTKVWIPVDKVSRLTEVPTCP</sequence>
<evidence type="ECO:0000313" key="2">
    <source>
        <dbReference type="EMBL" id="MFC4133033.1"/>
    </source>
</evidence>
<organism evidence="2 3">
    <name type="scientific">Hamadaea flava</name>
    <dbReference type="NCBI Taxonomy" id="1742688"/>
    <lineage>
        <taxon>Bacteria</taxon>
        <taxon>Bacillati</taxon>
        <taxon>Actinomycetota</taxon>
        <taxon>Actinomycetes</taxon>
        <taxon>Micromonosporales</taxon>
        <taxon>Micromonosporaceae</taxon>
        <taxon>Hamadaea</taxon>
    </lineage>
</organism>
<feature type="transmembrane region" description="Helical" evidence="1">
    <location>
        <begin position="20"/>
        <end position="38"/>
    </location>
</feature>
<feature type="transmembrane region" description="Helical" evidence="1">
    <location>
        <begin position="50"/>
        <end position="74"/>
    </location>
</feature>
<dbReference type="Proteomes" id="UP001595816">
    <property type="component" value="Unassembled WGS sequence"/>
</dbReference>
<keyword evidence="1" id="KW-0472">Membrane</keyword>
<dbReference type="EMBL" id="JBHSAY010000009">
    <property type="protein sequence ID" value="MFC4133033.1"/>
    <property type="molecule type" value="Genomic_DNA"/>
</dbReference>
<gene>
    <name evidence="2" type="ORF">ACFOZ4_20670</name>
</gene>
<feature type="transmembrane region" description="Helical" evidence="1">
    <location>
        <begin position="94"/>
        <end position="112"/>
    </location>
</feature>
<reference evidence="3" key="1">
    <citation type="journal article" date="2019" name="Int. J. Syst. Evol. Microbiol.">
        <title>The Global Catalogue of Microorganisms (GCM) 10K type strain sequencing project: providing services to taxonomists for standard genome sequencing and annotation.</title>
        <authorList>
            <consortium name="The Broad Institute Genomics Platform"/>
            <consortium name="The Broad Institute Genome Sequencing Center for Infectious Disease"/>
            <person name="Wu L."/>
            <person name="Ma J."/>
        </authorList>
    </citation>
    <scope>NUCLEOTIDE SEQUENCE [LARGE SCALE GENOMIC DNA]</scope>
    <source>
        <strain evidence="3">CGMCC 4.7289</strain>
    </source>
</reference>
<keyword evidence="1" id="KW-0812">Transmembrane</keyword>
<proteinExistence type="predicted"/>
<keyword evidence="1" id="KW-1133">Transmembrane helix</keyword>
<accession>A0ABV8LR67</accession>
<keyword evidence="3" id="KW-1185">Reference proteome</keyword>
<protein>
    <submittedName>
        <fullName evidence="2">Uncharacterized protein</fullName>
    </submittedName>
</protein>
<name>A0ABV8LR67_9ACTN</name>
<evidence type="ECO:0000313" key="3">
    <source>
        <dbReference type="Proteomes" id="UP001595816"/>
    </source>
</evidence>
<comment type="caution">
    <text evidence="2">The sequence shown here is derived from an EMBL/GenBank/DDBJ whole genome shotgun (WGS) entry which is preliminary data.</text>
</comment>
<evidence type="ECO:0000256" key="1">
    <source>
        <dbReference type="SAM" id="Phobius"/>
    </source>
</evidence>